<protein>
    <submittedName>
        <fullName evidence="1">Uncharacterized protein</fullName>
    </submittedName>
</protein>
<comment type="caution">
    <text evidence="1">The sequence shown here is derived from an EMBL/GenBank/DDBJ whole genome shotgun (WGS) entry which is preliminary data.</text>
</comment>
<dbReference type="OrthoDB" id="9134527at2"/>
<accession>A0A158KP49</accession>
<dbReference type="AlphaFoldDB" id="A0A158KP49"/>
<gene>
    <name evidence="1" type="ORF">AWB68_06492</name>
</gene>
<keyword evidence="2" id="KW-1185">Reference proteome</keyword>
<evidence type="ECO:0000313" key="1">
    <source>
        <dbReference type="EMBL" id="SAL82370.1"/>
    </source>
</evidence>
<evidence type="ECO:0000313" key="2">
    <source>
        <dbReference type="Proteomes" id="UP000054770"/>
    </source>
</evidence>
<dbReference type="RefSeq" id="WP_087648432.1">
    <property type="nucleotide sequence ID" value="NZ_FCON02000118.1"/>
</dbReference>
<name>A0A158KP49_9BURK</name>
<dbReference type="EMBL" id="FCON02000118">
    <property type="protein sequence ID" value="SAL82370.1"/>
    <property type="molecule type" value="Genomic_DNA"/>
</dbReference>
<dbReference type="Proteomes" id="UP000054770">
    <property type="component" value="Unassembled WGS sequence"/>
</dbReference>
<sequence>MFFEPLIIGDVLVSSGRVMRPEEVEESLVDRPAVRKVVGGWYLCGDVLREMFDALVGKQGDCAMQMTVFRGGSSGNYGLFAQQIGTFEHRFLLPLFEPSVIQLLESLQDEPVQLSLGRQDEDAAVLIRQQLPWSQVSEVLRFTQRASDIRVADVMSGGRRMLDTARTAGAFSGAPGTKRPTAVCVSFVLPDEALTAHVHLGGAATSKAVH</sequence>
<reference evidence="1" key="1">
    <citation type="submission" date="2016-01" db="EMBL/GenBank/DDBJ databases">
        <authorList>
            <person name="Peeters C."/>
        </authorList>
    </citation>
    <scope>NUCLEOTIDE SEQUENCE [LARGE SCALE GENOMIC DNA]</scope>
    <source>
        <strain evidence="1">LMG 22940</strain>
    </source>
</reference>
<organism evidence="1 2">
    <name type="scientific">Caballeronia choica</name>
    <dbReference type="NCBI Taxonomy" id="326476"/>
    <lineage>
        <taxon>Bacteria</taxon>
        <taxon>Pseudomonadati</taxon>
        <taxon>Pseudomonadota</taxon>
        <taxon>Betaproteobacteria</taxon>
        <taxon>Burkholderiales</taxon>
        <taxon>Burkholderiaceae</taxon>
        <taxon>Caballeronia</taxon>
    </lineage>
</organism>
<proteinExistence type="predicted"/>